<evidence type="ECO:0000256" key="1">
    <source>
        <dbReference type="SAM" id="MobiDB-lite"/>
    </source>
</evidence>
<organism evidence="2 3">
    <name type="scientific">Alcanivorax jadensis T9</name>
    <dbReference type="NCBI Taxonomy" id="1177181"/>
    <lineage>
        <taxon>Bacteria</taxon>
        <taxon>Pseudomonadati</taxon>
        <taxon>Pseudomonadota</taxon>
        <taxon>Gammaproteobacteria</taxon>
        <taxon>Oceanospirillales</taxon>
        <taxon>Alcanivoracaceae</taxon>
        <taxon>Alcanivorax</taxon>
    </lineage>
</organism>
<comment type="caution">
    <text evidence="2">The sequence shown here is derived from an EMBL/GenBank/DDBJ whole genome shotgun (WGS) entry which is preliminary data.</text>
</comment>
<feature type="region of interest" description="Disordered" evidence="1">
    <location>
        <begin position="30"/>
        <end position="62"/>
    </location>
</feature>
<keyword evidence="3" id="KW-1185">Reference proteome</keyword>
<name>A0ABR4W9B6_9GAMM</name>
<sequence length="62" mass="7055">MSKILRLRKLRPTTALENLNRLTGLDFQSLPESLVNRDGTASTEQDDLEGRLDFPQRVSRQG</sequence>
<dbReference type="Proteomes" id="UP000029443">
    <property type="component" value="Unassembled WGS sequence"/>
</dbReference>
<evidence type="ECO:0000313" key="3">
    <source>
        <dbReference type="Proteomes" id="UP000029443"/>
    </source>
</evidence>
<gene>
    <name evidence="2" type="ORF">T9A_02970</name>
</gene>
<reference evidence="2 3" key="1">
    <citation type="submission" date="2012-09" db="EMBL/GenBank/DDBJ databases">
        <title>Genome Sequence of alkane-degrading Bacterium Alcanivorax jadensis T9.</title>
        <authorList>
            <person name="Lai Q."/>
            <person name="Shao Z."/>
        </authorList>
    </citation>
    <scope>NUCLEOTIDE SEQUENCE [LARGE SCALE GENOMIC DNA]</scope>
    <source>
        <strain evidence="2 3">T9</strain>
    </source>
</reference>
<proteinExistence type="predicted"/>
<accession>A0ABR4W9B6</accession>
<dbReference type="RefSeq" id="WP_035250012.1">
    <property type="nucleotide sequence ID" value="NZ_ARXU01000015.1"/>
</dbReference>
<dbReference type="EMBL" id="ARXU01000015">
    <property type="protein sequence ID" value="KGD60014.1"/>
    <property type="molecule type" value="Genomic_DNA"/>
</dbReference>
<evidence type="ECO:0000313" key="2">
    <source>
        <dbReference type="EMBL" id="KGD60014.1"/>
    </source>
</evidence>
<protein>
    <submittedName>
        <fullName evidence="2">Uncharacterized protein</fullName>
    </submittedName>
</protein>